<evidence type="ECO:0000256" key="4">
    <source>
        <dbReference type="ARBA" id="ARBA00022741"/>
    </source>
</evidence>
<keyword evidence="4 11" id="KW-0547">Nucleotide-binding</keyword>
<dbReference type="PROSITE" id="PS00107">
    <property type="entry name" value="PROTEIN_KINASE_ATP"/>
    <property type="match status" value="1"/>
</dbReference>
<keyword evidence="3" id="KW-0808">Transferase</keyword>
<evidence type="ECO:0000256" key="11">
    <source>
        <dbReference type="PROSITE-ProRule" id="PRU10141"/>
    </source>
</evidence>
<evidence type="ECO:0000256" key="8">
    <source>
        <dbReference type="ARBA" id="ARBA00037982"/>
    </source>
</evidence>
<dbReference type="SMART" id="SM00220">
    <property type="entry name" value="S_TKc"/>
    <property type="match status" value="1"/>
</dbReference>
<comment type="caution">
    <text evidence="14">The sequence shown here is derived from an EMBL/GenBank/DDBJ whole genome shotgun (WGS) entry which is preliminary data.</text>
</comment>
<dbReference type="GO" id="GO:0005634">
    <property type="term" value="C:nucleus"/>
    <property type="evidence" value="ECO:0007669"/>
    <property type="project" value="TreeGrafter"/>
</dbReference>
<protein>
    <recommendedName>
        <fullName evidence="1">non-specific serine/threonine protein kinase</fullName>
        <ecNumber evidence="1">2.7.11.1</ecNumber>
    </recommendedName>
</protein>
<gene>
    <name evidence="14" type="ORF">CJN711_LOCUS19224</name>
    <name evidence="15" type="ORF">MBJ925_LOCUS31332</name>
</gene>
<comment type="catalytic activity">
    <reaction evidence="10">
        <text>L-seryl-[protein] + ATP = O-phospho-L-seryl-[protein] + ADP + H(+)</text>
        <dbReference type="Rhea" id="RHEA:17989"/>
        <dbReference type="Rhea" id="RHEA-COMP:9863"/>
        <dbReference type="Rhea" id="RHEA-COMP:11604"/>
        <dbReference type="ChEBI" id="CHEBI:15378"/>
        <dbReference type="ChEBI" id="CHEBI:29999"/>
        <dbReference type="ChEBI" id="CHEBI:30616"/>
        <dbReference type="ChEBI" id="CHEBI:83421"/>
        <dbReference type="ChEBI" id="CHEBI:456216"/>
        <dbReference type="EC" id="2.7.11.1"/>
    </reaction>
    <physiologicalReaction direction="left-to-right" evidence="10">
        <dbReference type="Rhea" id="RHEA:17990"/>
    </physiologicalReaction>
</comment>
<evidence type="ECO:0000256" key="9">
    <source>
        <dbReference type="ARBA" id="ARBA00048659"/>
    </source>
</evidence>
<evidence type="ECO:0000256" key="6">
    <source>
        <dbReference type="ARBA" id="ARBA00022840"/>
    </source>
</evidence>
<evidence type="ECO:0000256" key="5">
    <source>
        <dbReference type="ARBA" id="ARBA00022777"/>
    </source>
</evidence>
<sequence>MSSNSKLSNRINKNKTLHQFDRGPIQVFNQVSTVNTEQIMRLQLLFFSLLEILSLKLTDNDPLKSYLLFEQLLNLLEQSEMLPISMCLSAKSIRHENIFLSYVRILQKAIQSTLINIQKDPVSSNRSVFSNVLPKHFGKILLSPPPPSPKISIDIPQQEIQLKIPLPLPINGTVAISGFGDAVIFRYVQDFYEIDKLGKGAFGSVFRAKNRLDDRMYAIKKIIFNKNTDRTRCQAQRALREVRVLAALSHPNIVQYHCAWLELVPFAARQRRTSSSPGTARTKIPIAQVKEYDSRDELIQFEGQSLSSQKSRKQDDEIKSSQKSSTTSTDSDEDGSEISIFGSNRQHSHVQIQHQYHSDGSDHTSFSSSKFKSEISKSYETTSNEEFSNKELVPLHTRNQSMLTLMQSNYIDSKIVLFIQMQLCDTTLHDWLRYRDDSIVQDTPAEKKSVFYTLNDLGQRQCWHIFKQLLTAVEYLHSQSFVHRDIKPRNIFLAYDSKDASCVHVKLGDFGLATLLDCDLTSHSSEHFKNEESTGVGTALYAPPEQLNSHRCITTAKSDSYSLGIVLFELFSIFSTEMERHRSLNDLRVNVKVEEQFSTSYRFESNIIEQLVSIESDNRPSVEDLLSIYGREMQQRMRKHNNTKQMIIEQLQAKLRDRDKRIQQLELELGKI</sequence>
<dbReference type="Pfam" id="PF00069">
    <property type="entry name" value="Pkinase"/>
    <property type="match status" value="2"/>
</dbReference>
<feature type="binding site" evidence="11">
    <location>
        <position position="221"/>
    </location>
    <ligand>
        <name>ATP</name>
        <dbReference type="ChEBI" id="CHEBI:30616"/>
    </ligand>
</feature>
<evidence type="ECO:0000256" key="12">
    <source>
        <dbReference type="SAM" id="MobiDB-lite"/>
    </source>
</evidence>
<dbReference type="PROSITE" id="PS00108">
    <property type="entry name" value="PROTEIN_KINASE_ST"/>
    <property type="match status" value="1"/>
</dbReference>
<dbReference type="Gene3D" id="1.10.510.10">
    <property type="entry name" value="Transferase(Phosphotransferase) domain 1"/>
    <property type="match status" value="1"/>
</dbReference>
<dbReference type="PANTHER" id="PTHR11042:SF160">
    <property type="entry name" value="EUKARYOTIC TRANSLATION INITIATION FACTOR 2-ALPHA KINASE 1"/>
    <property type="match status" value="1"/>
</dbReference>
<feature type="region of interest" description="Disordered" evidence="12">
    <location>
        <begin position="349"/>
        <end position="368"/>
    </location>
</feature>
<reference evidence="14" key="1">
    <citation type="submission" date="2021-02" db="EMBL/GenBank/DDBJ databases">
        <authorList>
            <person name="Nowell W R."/>
        </authorList>
    </citation>
    <scope>NUCLEOTIDE SEQUENCE</scope>
</reference>
<dbReference type="EC" id="2.7.11.1" evidence="1"/>
<dbReference type="GO" id="GO:0017148">
    <property type="term" value="P:negative regulation of translation"/>
    <property type="evidence" value="ECO:0007669"/>
    <property type="project" value="UniProtKB-KW"/>
</dbReference>
<proteinExistence type="inferred from homology"/>
<dbReference type="EMBL" id="CAJNRE010017162">
    <property type="protein sequence ID" value="CAF2151641.1"/>
    <property type="molecule type" value="Genomic_DNA"/>
</dbReference>
<evidence type="ECO:0000256" key="1">
    <source>
        <dbReference type="ARBA" id="ARBA00012513"/>
    </source>
</evidence>
<keyword evidence="7" id="KW-0652">Protein synthesis inhibitor</keyword>
<evidence type="ECO:0000313" key="15">
    <source>
        <dbReference type="EMBL" id="CAF2151641.1"/>
    </source>
</evidence>
<keyword evidence="5" id="KW-0418">Kinase</keyword>
<feature type="region of interest" description="Disordered" evidence="12">
    <location>
        <begin position="303"/>
        <end position="339"/>
    </location>
</feature>
<dbReference type="InterPro" id="IPR050339">
    <property type="entry name" value="CC_SR_Kinase"/>
</dbReference>
<evidence type="ECO:0000256" key="10">
    <source>
        <dbReference type="ARBA" id="ARBA00048977"/>
    </source>
</evidence>
<evidence type="ECO:0000313" key="16">
    <source>
        <dbReference type="Proteomes" id="UP000663855"/>
    </source>
</evidence>
<keyword evidence="6 11" id="KW-0067">ATP-binding</keyword>
<dbReference type="InterPro" id="IPR000719">
    <property type="entry name" value="Prot_kinase_dom"/>
</dbReference>
<dbReference type="PANTHER" id="PTHR11042">
    <property type="entry name" value="EUKARYOTIC TRANSLATION INITIATION FACTOR 2-ALPHA KINASE EIF2-ALPHA KINASE -RELATED"/>
    <property type="match status" value="1"/>
</dbReference>
<dbReference type="SUPFAM" id="SSF56112">
    <property type="entry name" value="Protein kinase-like (PK-like)"/>
    <property type="match status" value="1"/>
</dbReference>
<dbReference type="GO" id="GO:0005524">
    <property type="term" value="F:ATP binding"/>
    <property type="evidence" value="ECO:0007669"/>
    <property type="project" value="UniProtKB-UniRule"/>
</dbReference>
<evidence type="ECO:0000259" key="13">
    <source>
        <dbReference type="PROSITE" id="PS50011"/>
    </source>
</evidence>
<dbReference type="InterPro" id="IPR008271">
    <property type="entry name" value="Ser/Thr_kinase_AS"/>
</dbReference>
<dbReference type="AlphaFoldDB" id="A0A815H5C4"/>
<name>A0A815H5C4_9BILA</name>
<evidence type="ECO:0000256" key="2">
    <source>
        <dbReference type="ARBA" id="ARBA00022527"/>
    </source>
</evidence>
<comment type="similarity">
    <text evidence="8">Belongs to the protein kinase superfamily. Ser/Thr protein kinase family. GCN2 subfamily.</text>
</comment>
<feature type="domain" description="Protein kinase" evidence="13">
    <location>
        <begin position="191"/>
        <end position="637"/>
    </location>
</feature>
<dbReference type="PROSITE" id="PS50011">
    <property type="entry name" value="PROTEIN_KINASE_DOM"/>
    <property type="match status" value="1"/>
</dbReference>
<comment type="catalytic activity">
    <reaction evidence="9">
        <text>L-threonyl-[protein] + ATP = O-phospho-L-threonyl-[protein] + ADP + H(+)</text>
        <dbReference type="Rhea" id="RHEA:46608"/>
        <dbReference type="Rhea" id="RHEA-COMP:11060"/>
        <dbReference type="Rhea" id="RHEA-COMP:11605"/>
        <dbReference type="ChEBI" id="CHEBI:15378"/>
        <dbReference type="ChEBI" id="CHEBI:30013"/>
        <dbReference type="ChEBI" id="CHEBI:30616"/>
        <dbReference type="ChEBI" id="CHEBI:61977"/>
        <dbReference type="ChEBI" id="CHEBI:456216"/>
        <dbReference type="EC" id="2.7.11.1"/>
    </reaction>
    <physiologicalReaction direction="left-to-right" evidence="9">
        <dbReference type="Rhea" id="RHEA:46609"/>
    </physiologicalReaction>
</comment>
<dbReference type="Proteomes" id="UP000663824">
    <property type="component" value="Unassembled WGS sequence"/>
</dbReference>
<evidence type="ECO:0000256" key="7">
    <source>
        <dbReference type="ARBA" id="ARBA00023193"/>
    </source>
</evidence>
<dbReference type="Gene3D" id="3.30.200.20">
    <property type="entry name" value="Phosphorylase Kinase, domain 1"/>
    <property type="match status" value="1"/>
</dbReference>
<dbReference type="GO" id="GO:0005737">
    <property type="term" value="C:cytoplasm"/>
    <property type="evidence" value="ECO:0007669"/>
    <property type="project" value="TreeGrafter"/>
</dbReference>
<dbReference type="Proteomes" id="UP000663855">
    <property type="component" value="Unassembled WGS sequence"/>
</dbReference>
<evidence type="ECO:0000313" key="14">
    <source>
        <dbReference type="EMBL" id="CAF1346992.1"/>
    </source>
</evidence>
<dbReference type="InterPro" id="IPR017441">
    <property type="entry name" value="Protein_kinase_ATP_BS"/>
</dbReference>
<dbReference type="InterPro" id="IPR011009">
    <property type="entry name" value="Kinase-like_dom_sf"/>
</dbReference>
<keyword evidence="2" id="KW-0723">Serine/threonine-protein kinase</keyword>
<organism evidence="14 16">
    <name type="scientific">Rotaria magnacalcarata</name>
    <dbReference type="NCBI Taxonomy" id="392030"/>
    <lineage>
        <taxon>Eukaryota</taxon>
        <taxon>Metazoa</taxon>
        <taxon>Spiralia</taxon>
        <taxon>Gnathifera</taxon>
        <taxon>Rotifera</taxon>
        <taxon>Eurotatoria</taxon>
        <taxon>Bdelloidea</taxon>
        <taxon>Philodinida</taxon>
        <taxon>Philodinidae</taxon>
        <taxon>Rotaria</taxon>
    </lineage>
</organism>
<dbReference type="EMBL" id="CAJNOV010009001">
    <property type="protein sequence ID" value="CAF1346992.1"/>
    <property type="molecule type" value="Genomic_DNA"/>
</dbReference>
<evidence type="ECO:0000256" key="3">
    <source>
        <dbReference type="ARBA" id="ARBA00022679"/>
    </source>
</evidence>
<dbReference type="GO" id="GO:0004694">
    <property type="term" value="F:eukaryotic translation initiation factor 2alpha kinase activity"/>
    <property type="evidence" value="ECO:0007669"/>
    <property type="project" value="TreeGrafter"/>
</dbReference>
<accession>A0A815H5C4</accession>